<gene>
    <name evidence="1" type="ORF">F4821DRAFT_115991</name>
</gene>
<name>A0ACC0D3A2_9PEZI</name>
<sequence>MTFAGYFLAVLSGILVKLGSSIQVCKPVRSHTYLGTIRMTSCLSRRADIFRLQERKSETLKINTFLTTSST</sequence>
<proteinExistence type="predicted"/>
<evidence type="ECO:0000313" key="1">
    <source>
        <dbReference type="EMBL" id="KAI6087223.1"/>
    </source>
</evidence>
<keyword evidence="2" id="KW-1185">Reference proteome</keyword>
<evidence type="ECO:0000313" key="2">
    <source>
        <dbReference type="Proteomes" id="UP001497680"/>
    </source>
</evidence>
<protein>
    <submittedName>
        <fullName evidence="1">Uncharacterized protein</fullName>
    </submittedName>
</protein>
<dbReference type="EMBL" id="MU394309">
    <property type="protein sequence ID" value="KAI6087223.1"/>
    <property type="molecule type" value="Genomic_DNA"/>
</dbReference>
<dbReference type="Proteomes" id="UP001497680">
    <property type="component" value="Unassembled WGS sequence"/>
</dbReference>
<reference evidence="1 2" key="1">
    <citation type="journal article" date="2022" name="New Phytol.">
        <title>Ecological generalism drives hyperdiversity of secondary metabolite gene clusters in xylarialean endophytes.</title>
        <authorList>
            <person name="Franco M.E.E."/>
            <person name="Wisecaver J.H."/>
            <person name="Arnold A.E."/>
            <person name="Ju Y.M."/>
            <person name="Slot J.C."/>
            <person name="Ahrendt S."/>
            <person name="Moore L.P."/>
            <person name="Eastman K.E."/>
            <person name="Scott K."/>
            <person name="Konkel Z."/>
            <person name="Mondo S.J."/>
            <person name="Kuo A."/>
            <person name="Hayes R.D."/>
            <person name="Haridas S."/>
            <person name="Andreopoulos B."/>
            <person name="Riley R."/>
            <person name="LaButti K."/>
            <person name="Pangilinan J."/>
            <person name="Lipzen A."/>
            <person name="Amirebrahimi M."/>
            <person name="Yan J."/>
            <person name="Adam C."/>
            <person name="Keymanesh K."/>
            <person name="Ng V."/>
            <person name="Louie K."/>
            <person name="Northen T."/>
            <person name="Drula E."/>
            <person name="Henrissat B."/>
            <person name="Hsieh H.M."/>
            <person name="Youens-Clark K."/>
            <person name="Lutzoni F."/>
            <person name="Miadlikowska J."/>
            <person name="Eastwood D.C."/>
            <person name="Hamelin R.C."/>
            <person name="Grigoriev I.V."/>
            <person name="U'Ren J.M."/>
        </authorList>
    </citation>
    <scope>NUCLEOTIDE SEQUENCE [LARGE SCALE GENOMIC DNA]</scope>
    <source>
        <strain evidence="1 2">ER1909</strain>
    </source>
</reference>
<accession>A0ACC0D3A2</accession>
<organism evidence="1 2">
    <name type="scientific">Hypoxylon rubiginosum</name>
    <dbReference type="NCBI Taxonomy" id="110542"/>
    <lineage>
        <taxon>Eukaryota</taxon>
        <taxon>Fungi</taxon>
        <taxon>Dikarya</taxon>
        <taxon>Ascomycota</taxon>
        <taxon>Pezizomycotina</taxon>
        <taxon>Sordariomycetes</taxon>
        <taxon>Xylariomycetidae</taxon>
        <taxon>Xylariales</taxon>
        <taxon>Hypoxylaceae</taxon>
        <taxon>Hypoxylon</taxon>
    </lineage>
</organism>
<comment type="caution">
    <text evidence="1">The sequence shown here is derived from an EMBL/GenBank/DDBJ whole genome shotgun (WGS) entry which is preliminary data.</text>
</comment>